<accession>A0A8H7E4H3</accession>
<dbReference type="EMBL" id="JAACFV010000033">
    <property type="protein sequence ID" value="KAF7510189.1"/>
    <property type="molecule type" value="Genomic_DNA"/>
</dbReference>
<dbReference type="Proteomes" id="UP000606974">
    <property type="component" value="Unassembled WGS sequence"/>
</dbReference>
<proteinExistence type="predicted"/>
<keyword evidence="2" id="KW-1185">Reference proteome</keyword>
<evidence type="ECO:0000313" key="1">
    <source>
        <dbReference type="EMBL" id="KAF7510189.1"/>
    </source>
</evidence>
<reference evidence="1" key="1">
    <citation type="submission" date="2020-02" db="EMBL/GenBank/DDBJ databases">
        <authorList>
            <person name="Palmer J.M."/>
        </authorList>
    </citation>
    <scope>NUCLEOTIDE SEQUENCE</scope>
    <source>
        <strain evidence="1">EPUS1.4</strain>
        <tissue evidence="1">Thallus</tissue>
    </source>
</reference>
<protein>
    <submittedName>
        <fullName evidence="1">Uncharacterized protein</fullName>
    </submittedName>
</protein>
<dbReference type="AlphaFoldDB" id="A0A8H7E4H3"/>
<evidence type="ECO:0000313" key="2">
    <source>
        <dbReference type="Proteomes" id="UP000606974"/>
    </source>
</evidence>
<sequence length="199" mass="20975">MSGNAVFLPLVLSQRRVSRCGVFEGSTRHDRRGGAEGAGDAGSNCVVTCAPGTGSVGRRRAVEEVGKEGYGTDWGRHRMDSQPPCLAKRALHRRRRPRPDQSTDTFWACFFAAAPLSSDVADTAAFSPLVLSQRHAGRCGISEGRHVTIVEEEGEEAGDAGFHPGVAGASGKGCVGQVVDDAVRRRGGDADGGGDRMIR</sequence>
<comment type="caution">
    <text evidence="1">The sequence shown here is derived from an EMBL/GenBank/DDBJ whole genome shotgun (WGS) entry which is preliminary data.</text>
</comment>
<organism evidence="1 2">
    <name type="scientific">Endocarpon pusillum</name>
    <dbReference type="NCBI Taxonomy" id="364733"/>
    <lineage>
        <taxon>Eukaryota</taxon>
        <taxon>Fungi</taxon>
        <taxon>Dikarya</taxon>
        <taxon>Ascomycota</taxon>
        <taxon>Pezizomycotina</taxon>
        <taxon>Eurotiomycetes</taxon>
        <taxon>Chaetothyriomycetidae</taxon>
        <taxon>Verrucariales</taxon>
        <taxon>Verrucariaceae</taxon>
        <taxon>Endocarpon</taxon>
    </lineage>
</organism>
<gene>
    <name evidence="1" type="ORF">GJ744_007088</name>
</gene>
<name>A0A8H7E4H3_9EURO</name>